<evidence type="ECO:0000313" key="2">
    <source>
        <dbReference type="Proteomes" id="UP001732700"/>
    </source>
</evidence>
<sequence>MQVVTGAMGSLLPKLGNLLKKEYDLQKRVRGEIMFLKGELERMETVLVGLSELPIDHQPPDSQVKLWARDVRDLSYEVEDSIDKFMVRIGEPQSFMGFIDRCLSLLTKAKIRHKIGTEVKDIKRRIHDVSEGHDRYKKAVDNTVAKPIIGPTIDSLRLSALYTKATDLVGTDDKSQHLIRELMGAGDDPDKQRKIVSVVGIGGLGKTTLANLVYKKLREKFDCGAFVSVSQNPNMEKIFKNLLYQLGKDLYHINDEDQLIREIRQHLETKRYIIIMDDIWKTSVWRRIKHALIDNEYGSIIITTTRIREVAEQAGGVYNLSPLSSVESRQLFNQRLFGVEDKCPPNHLYDISEKILKKCGGVPLAIITIASMLASKKEKEYTHRYWSLVYRSLGSGLQNSSDDLRDMRRILSVSYYDLPAHLKTCLLYLSLYPEDHEINIKEVVWRWIGEGFIHGQQGRSLYEVGEDYFHELISKILIQPLGIDVDNKAKSCRIHDMVLDLITFLSNEENFLTPIGGQLPVSTPSTIRRLSFHTSEEDVKQPSTMSLSHVRSVIVFNQAFIPSLEIMGTFPVLRVLDVSNCKQIKNQHCKEICSLLHHLRYLRLQGTSITEIPKEIGKLRFLQVLDITEIEIVKELPSTFDQLTELALLDMLNSIVSDVPTWMSSLCSLSSLSITLGTLRDENIQALGSIPSLGELFIQVEKPTQGRNKRFVIDGASLLFPCLRKFTIRSLHSEMDLFFAHGAMKKLQKLELRLGPFMTNGFDDFDFGMENLPSLEYVCNGMVYSNEQSQQALDTAIQEALKLNLNKPKMIRPKWVVQFMIDVCSDKDRARAMGVAAADEGTESVSLSGSERNLLEVVGRFNWTHLVQKLRNKVGHTVVLKLRML</sequence>
<organism evidence="1 2">
    <name type="scientific">Avena sativa</name>
    <name type="common">Oat</name>
    <dbReference type="NCBI Taxonomy" id="4498"/>
    <lineage>
        <taxon>Eukaryota</taxon>
        <taxon>Viridiplantae</taxon>
        <taxon>Streptophyta</taxon>
        <taxon>Embryophyta</taxon>
        <taxon>Tracheophyta</taxon>
        <taxon>Spermatophyta</taxon>
        <taxon>Magnoliopsida</taxon>
        <taxon>Liliopsida</taxon>
        <taxon>Poales</taxon>
        <taxon>Poaceae</taxon>
        <taxon>BOP clade</taxon>
        <taxon>Pooideae</taxon>
        <taxon>Poodae</taxon>
        <taxon>Poeae</taxon>
        <taxon>Poeae Chloroplast Group 1 (Aveneae type)</taxon>
        <taxon>Aveninae</taxon>
        <taxon>Avena</taxon>
    </lineage>
</organism>
<dbReference type="Proteomes" id="UP001732700">
    <property type="component" value="Chromosome 7A"/>
</dbReference>
<reference evidence="1" key="1">
    <citation type="submission" date="2021-05" db="EMBL/GenBank/DDBJ databases">
        <authorList>
            <person name="Scholz U."/>
            <person name="Mascher M."/>
            <person name="Fiebig A."/>
        </authorList>
    </citation>
    <scope>NUCLEOTIDE SEQUENCE [LARGE SCALE GENOMIC DNA]</scope>
</reference>
<proteinExistence type="predicted"/>
<reference evidence="1" key="2">
    <citation type="submission" date="2025-09" db="UniProtKB">
        <authorList>
            <consortium name="EnsemblPlants"/>
        </authorList>
    </citation>
    <scope>IDENTIFICATION</scope>
</reference>
<dbReference type="EnsemblPlants" id="AVESA.00010b.r2.7AG1188190.1">
    <property type="protein sequence ID" value="AVESA.00010b.r2.7AG1188190.1.CDS"/>
    <property type="gene ID" value="AVESA.00010b.r2.7AG1188190"/>
</dbReference>
<evidence type="ECO:0000313" key="1">
    <source>
        <dbReference type="EnsemblPlants" id="AVESA.00010b.r2.7AG1188190.1.CDS"/>
    </source>
</evidence>
<name>A0ACD5ZLP3_AVESA</name>
<accession>A0ACD5ZLP3</accession>
<keyword evidence="2" id="KW-1185">Reference proteome</keyword>
<protein>
    <submittedName>
        <fullName evidence="1">Uncharacterized protein</fullName>
    </submittedName>
</protein>